<proteinExistence type="predicted"/>
<dbReference type="AlphaFoldDB" id="A0A0N0E1Z8"/>
<dbReference type="EMBL" id="JSYZ01000021">
    <property type="protein sequence ID" value="KPA88296.1"/>
    <property type="molecule type" value="Genomic_DNA"/>
</dbReference>
<dbReference type="Proteomes" id="UP000037931">
    <property type="component" value="Unassembled WGS sequence"/>
</dbReference>
<organism evidence="1 2">
    <name type="scientific">Pseudomonas asplenii</name>
    <dbReference type="NCBI Taxonomy" id="53407"/>
    <lineage>
        <taxon>Bacteria</taxon>
        <taxon>Pseudomonadati</taxon>
        <taxon>Pseudomonadota</taxon>
        <taxon>Gammaproteobacteria</taxon>
        <taxon>Pseudomonadales</taxon>
        <taxon>Pseudomonadaceae</taxon>
        <taxon>Pseudomonas</taxon>
    </lineage>
</organism>
<sequence length="77" mass="8834">MELLWQLFFPRKPIRSFARLGADGRCQAFKQCNLPPAGDGWVEIEEIRLAWMHQPLPASARVSPRTSHPRRALPLTI</sequence>
<keyword evidence="2" id="KW-1185">Reference proteome</keyword>
<evidence type="ECO:0000313" key="1">
    <source>
        <dbReference type="EMBL" id="KPA88296.1"/>
    </source>
</evidence>
<evidence type="ECO:0000313" key="2">
    <source>
        <dbReference type="Proteomes" id="UP000037931"/>
    </source>
</evidence>
<accession>A0A0N0E1Z8</accession>
<gene>
    <name evidence="1" type="ORF">PF66_05197</name>
</gene>
<name>A0A0N0E1Z8_9PSED</name>
<comment type="caution">
    <text evidence="1">The sequence shown here is derived from an EMBL/GenBank/DDBJ whole genome shotgun (WGS) entry which is preliminary data.</text>
</comment>
<dbReference type="RefSeq" id="WP_054064160.1">
    <property type="nucleotide sequence ID" value="NZ_JSYZ01000021.1"/>
</dbReference>
<protein>
    <submittedName>
        <fullName evidence="1">Uncharacterized protein</fullName>
    </submittedName>
</protein>
<dbReference type="PATRIC" id="fig|50340.43.peg.2903"/>
<dbReference type="OrthoDB" id="6910208at2"/>
<reference evidence="1 2" key="1">
    <citation type="journal article" date="2015" name="PLoS ONE">
        <title>Rice-Infecting Pseudomonas Genomes Are Highly Accessorized and Harbor Multiple Putative Virulence Mechanisms to Cause Sheath Brown Rot.</title>
        <authorList>
            <person name="Quibod I.L."/>
            <person name="Grande G."/>
            <person name="Oreiro E.G."/>
            <person name="Borja F.N."/>
            <person name="Dossa G.S."/>
            <person name="Mauleon R."/>
            <person name="Cruz C.V."/>
            <person name="Oliva R."/>
        </authorList>
    </citation>
    <scope>NUCLEOTIDE SEQUENCE [LARGE SCALE GENOMIC DNA]</scope>
    <source>
        <strain evidence="1 2">IRRI 6609</strain>
    </source>
</reference>